<evidence type="ECO:0000256" key="5">
    <source>
        <dbReference type="ARBA" id="ARBA00022679"/>
    </source>
</evidence>
<dbReference type="SUPFAM" id="SSF143865">
    <property type="entry name" value="CorA soluble domain-like"/>
    <property type="match status" value="1"/>
</dbReference>
<comment type="caution">
    <text evidence="16">The sequence shown here is derived from an EMBL/GenBank/DDBJ whole genome shotgun (WGS) entry which is preliminary data.</text>
</comment>
<sequence length="765" mass="83376">MSIAPGERFAGYTIVRLLGSGGMGEVYLAQHPRLPRQDAIKVLRKDVSADTEYRARFDREADFAADLMHPSIVRVYDRGEHDGQLWISMEYVEGTDAGQLLRERGALPGGEALHIVGAVADALDYAHQRKLLHRDIKPANILLTDIGAEWPRVLLADFGIARRMGDTTRLTATSMTVGTVAYAAPEQLMGADVDGRADQYSLAATAFELLTGTPPYLHDNPAAVISQHITAPPPAIAGRRPDLAELDPVLSRALAKAPGDRFDTCAEFAAALRASIGTPADLTMPAHVYRKPETATRTNRARLAVAAVAVLVAAGVALAAYLMSQRQPDNHRTAAPAVPVVLIGADCATLGAAGQSGTGEKAYCARLPSTGDTMWSLYSGTVPAPVAPPAAIDRVYPPGIEQQVQVCVAETHQDRDLPGERPARESGGTAMTQVRGRIWRDGNPVDGFTFSAISDCLAAEDTLVWADIYDPDHESLRRLAEELGLNIWAVEDAMAPMERTKASVYHTHTFFTVYAVDTVEPDDDTTATLVKHRISAFVLPRGLITVRLPPIGADGAADLDMEEVSQRFDELGGQEHGVGALVHGLLDVVVDGHFEAVQALDDAIESLEDELFDERGPRHGLQRRTFRMRKDLVQLRRVVLPMREVVSTIQHRRLDSRTAPELDPLYADLYDHVLRASEWTESLRDMVTTVFETNLSLQDARLNTVMKKLTGWAAIIAVPTAITGFYGQNVSYPGINTVVGFIASSTLIVVLVVLLYVMFKRRDWL</sequence>
<dbReference type="InterPro" id="IPR045861">
    <property type="entry name" value="CorA_cytoplasmic_dom"/>
</dbReference>
<dbReference type="CDD" id="cd12822">
    <property type="entry name" value="TmCorA-like"/>
    <property type="match status" value="1"/>
</dbReference>
<accession>A0A100WKL5</accession>
<comment type="similarity">
    <text evidence="2">Belongs to the CorA metal ion transporter (MIT) (TC 1.A.35) family.</text>
</comment>
<evidence type="ECO:0000313" key="16">
    <source>
        <dbReference type="EMBL" id="GAS99778.1"/>
    </source>
</evidence>
<evidence type="ECO:0000256" key="14">
    <source>
        <dbReference type="SAM" id="Phobius"/>
    </source>
</evidence>
<keyword evidence="11 14" id="KW-0472">Membrane</keyword>
<dbReference type="InterPro" id="IPR000719">
    <property type="entry name" value="Prot_kinase_dom"/>
</dbReference>
<dbReference type="Gene3D" id="3.30.460.20">
    <property type="entry name" value="CorA soluble domain-like"/>
    <property type="match status" value="1"/>
</dbReference>
<dbReference type="AlphaFoldDB" id="A0A100WKL5"/>
<dbReference type="EC" id="2.7.11.1" evidence="3"/>
<feature type="domain" description="Protein kinase" evidence="15">
    <location>
        <begin position="12"/>
        <end position="276"/>
    </location>
</feature>
<dbReference type="Gene3D" id="1.20.58.340">
    <property type="entry name" value="Magnesium transport protein CorA, transmembrane region"/>
    <property type="match status" value="2"/>
</dbReference>
<evidence type="ECO:0000256" key="1">
    <source>
        <dbReference type="ARBA" id="ARBA00004141"/>
    </source>
</evidence>
<reference evidence="17" key="2">
    <citation type="submission" date="2016-02" db="EMBL/GenBank/DDBJ databases">
        <title>Draft genome sequence of five rapidly growing Mycobacterium species.</title>
        <authorList>
            <person name="Katahira K."/>
            <person name="Gotou Y."/>
            <person name="Iida K."/>
            <person name="Ogura Y."/>
            <person name="Hayashi T."/>
        </authorList>
    </citation>
    <scope>NUCLEOTIDE SEQUENCE [LARGE SCALE GENOMIC DNA]</scope>
    <source>
        <strain evidence="17">JCM15298</strain>
    </source>
</reference>
<dbReference type="GO" id="GO:0016020">
    <property type="term" value="C:membrane"/>
    <property type="evidence" value="ECO:0007669"/>
    <property type="project" value="UniProtKB-SubCell"/>
</dbReference>
<keyword evidence="9" id="KW-0067">ATP-binding</keyword>
<dbReference type="STRING" id="228230.RMCC_6743"/>
<keyword evidence="4" id="KW-0723">Serine/threonine-protein kinase</keyword>
<evidence type="ECO:0000256" key="11">
    <source>
        <dbReference type="ARBA" id="ARBA00023136"/>
    </source>
</evidence>
<comment type="catalytic activity">
    <reaction evidence="12">
        <text>L-threonyl-[protein] + ATP = O-phospho-L-threonyl-[protein] + ADP + H(+)</text>
        <dbReference type="Rhea" id="RHEA:46608"/>
        <dbReference type="Rhea" id="RHEA-COMP:11060"/>
        <dbReference type="Rhea" id="RHEA-COMP:11605"/>
        <dbReference type="ChEBI" id="CHEBI:15378"/>
        <dbReference type="ChEBI" id="CHEBI:30013"/>
        <dbReference type="ChEBI" id="CHEBI:30616"/>
        <dbReference type="ChEBI" id="CHEBI:61977"/>
        <dbReference type="ChEBI" id="CHEBI:456216"/>
        <dbReference type="EC" id="2.7.11.1"/>
    </reaction>
</comment>
<feature type="transmembrane region" description="Helical" evidence="14">
    <location>
        <begin position="303"/>
        <end position="323"/>
    </location>
</feature>
<dbReference type="Proteomes" id="UP000069443">
    <property type="component" value="Unassembled WGS sequence"/>
</dbReference>
<evidence type="ECO:0000256" key="10">
    <source>
        <dbReference type="ARBA" id="ARBA00022989"/>
    </source>
</evidence>
<dbReference type="PANTHER" id="PTHR43289">
    <property type="entry name" value="MITOGEN-ACTIVATED PROTEIN KINASE KINASE KINASE 20-RELATED"/>
    <property type="match status" value="1"/>
</dbReference>
<dbReference type="GO" id="GO:0046873">
    <property type="term" value="F:metal ion transmembrane transporter activity"/>
    <property type="evidence" value="ECO:0007669"/>
    <property type="project" value="InterPro"/>
</dbReference>
<evidence type="ECO:0000259" key="15">
    <source>
        <dbReference type="PROSITE" id="PS50011"/>
    </source>
</evidence>
<dbReference type="SUPFAM" id="SSF56112">
    <property type="entry name" value="Protein kinase-like (PK-like)"/>
    <property type="match status" value="1"/>
</dbReference>
<dbReference type="InterPro" id="IPR011009">
    <property type="entry name" value="Kinase-like_dom_sf"/>
</dbReference>
<dbReference type="CDD" id="cd14014">
    <property type="entry name" value="STKc_PknB_like"/>
    <property type="match status" value="1"/>
</dbReference>
<evidence type="ECO:0000256" key="8">
    <source>
        <dbReference type="ARBA" id="ARBA00022777"/>
    </source>
</evidence>
<evidence type="ECO:0000256" key="4">
    <source>
        <dbReference type="ARBA" id="ARBA00022527"/>
    </source>
</evidence>
<evidence type="ECO:0000256" key="12">
    <source>
        <dbReference type="ARBA" id="ARBA00047899"/>
    </source>
</evidence>
<dbReference type="InterPro" id="IPR045863">
    <property type="entry name" value="CorA_TM1_TM2"/>
</dbReference>
<keyword evidence="6 14" id="KW-0812">Transmembrane</keyword>
<feature type="transmembrane region" description="Helical" evidence="14">
    <location>
        <begin position="709"/>
        <end position="726"/>
    </location>
</feature>
<organism evidence="16 17">
    <name type="scientific">Mycolicibacterium canariasense</name>
    <name type="common">Mycobacterium canariasense</name>
    <dbReference type="NCBI Taxonomy" id="228230"/>
    <lineage>
        <taxon>Bacteria</taxon>
        <taxon>Bacillati</taxon>
        <taxon>Actinomycetota</taxon>
        <taxon>Actinomycetes</taxon>
        <taxon>Mycobacteriales</taxon>
        <taxon>Mycobacteriaceae</taxon>
        <taxon>Mycolicibacterium</taxon>
    </lineage>
</organism>
<evidence type="ECO:0000256" key="13">
    <source>
        <dbReference type="ARBA" id="ARBA00048679"/>
    </source>
</evidence>
<dbReference type="PANTHER" id="PTHR43289:SF6">
    <property type="entry name" value="SERINE_THREONINE-PROTEIN KINASE NEKL-3"/>
    <property type="match status" value="1"/>
</dbReference>
<evidence type="ECO:0000256" key="6">
    <source>
        <dbReference type="ARBA" id="ARBA00022692"/>
    </source>
</evidence>
<evidence type="ECO:0000256" key="2">
    <source>
        <dbReference type="ARBA" id="ARBA00009765"/>
    </source>
</evidence>
<feature type="transmembrane region" description="Helical" evidence="14">
    <location>
        <begin position="738"/>
        <end position="759"/>
    </location>
</feature>
<dbReference type="PROSITE" id="PS50011">
    <property type="entry name" value="PROTEIN_KINASE_DOM"/>
    <property type="match status" value="1"/>
</dbReference>
<dbReference type="SMART" id="SM00220">
    <property type="entry name" value="S_TKc"/>
    <property type="match status" value="1"/>
</dbReference>
<proteinExistence type="inferred from homology"/>
<keyword evidence="7" id="KW-0547">Nucleotide-binding</keyword>
<name>A0A100WKL5_MYCCR</name>
<reference evidence="17" key="1">
    <citation type="journal article" date="2016" name="Genome Announc.">
        <title>Draft Genome Sequences of Five Rapidly Growing Mycobacterium Species, M. thermoresistibile, M. fortuitum subsp. acetamidolyticum, M. canariasense, M. brisbanense, and M. novocastrense.</title>
        <authorList>
            <person name="Katahira K."/>
            <person name="Ogura Y."/>
            <person name="Gotoh Y."/>
            <person name="Hayashi T."/>
        </authorList>
    </citation>
    <scope>NUCLEOTIDE SEQUENCE [LARGE SCALE GENOMIC DNA]</scope>
    <source>
        <strain evidence="17">JCM15298</strain>
    </source>
</reference>
<keyword evidence="17" id="KW-1185">Reference proteome</keyword>
<dbReference type="Pfam" id="PF00069">
    <property type="entry name" value="Pkinase"/>
    <property type="match status" value="1"/>
</dbReference>
<keyword evidence="8" id="KW-0418">Kinase</keyword>
<keyword evidence="10 14" id="KW-1133">Transmembrane helix</keyword>
<dbReference type="SUPFAM" id="SSF144083">
    <property type="entry name" value="Magnesium transport protein CorA, transmembrane region"/>
    <property type="match status" value="1"/>
</dbReference>
<dbReference type="GO" id="GO:0080090">
    <property type="term" value="P:regulation of primary metabolic process"/>
    <property type="evidence" value="ECO:0007669"/>
    <property type="project" value="UniProtKB-ARBA"/>
</dbReference>
<keyword evidence="5" id="KW-0808">Transferase</keyword>
<evidence type="ECO:0000256" key="9">
    <source>
        <dbReference type="ARBA" id="ARBA00022840"/>
    </source>
</evidence>
<gene>
    <name evidence="16" type="ORF">RMCC_6743</name>
</gene>
<protein>
    <recommendedName>
        <fullName evidence="3">non-specific serine/threonine protein kinase</fullName>
        <ecNumber evidence="3">2.7.11.1</ecNumber>
    </recommendedName>
</protein>
<dbReference type="InterPro" id="IPR008271">
    <property type="entry name" value="Ser/Thr_kinase_AS"/>
</dbReference>
<comment type="catalytic activity">
    <reaction evidence="13">
        <text>L-seryl-[protein] + ATP = O-phospho-L-seryl-[protein] + ADP + H(+)</text>
        <dbReference type="Rhea" id="RHEA:17989"/>
        <dbReference type="Rhea" id="RHEA-COMP:9863"/>
        <dbReference type="Rhea" id="RHEA-COMP:11604"/>
        <dbReference type="ChEBI" id="CHEBI:15378"/>
        <dbReference type="ChEBI" id="CHEBI:29999"/>
        <dbReference type="ChEBI" id="CHEBI:30616"/>
        <dbReference type="ChEBI" id="CHEBI:83421"/>
        <dbReference type="ChEBI" id="CHEBI:456216"/>
        <dbReference type="EC" id="2.7.11.1"/>
    </reaction>
</comment>
<dbReference type="FunFam" id="3.30.200.20:FF:000035">
    <property type="entry name" value="Serine/threonine protein kinase Stk1"/>
    <property type="match status" value="1"/>
</dbReference>
<dbReference type="GO" id="GO:0005524">
    <property type="term" value="F:ATP binding"/>
    <property type="evidence" value="ECO:0007669"/>
    <property type="project" value="UniProtKB-KW"/>
</dbReference>
<evidence type="ECO:0000256" key="3">
    <source>
        <dbReference type="ARBA" id="ARBA00012513"/>
    </source>
</evidence>
<dbReference type="Gene3D" id="1.10.510.10">
    <property type="entry name" value="Transferase(Phosphotransferase) domain 1"/>
    <property type="match status" value="1"/>
</dbReference>
<comment type="subcellular location">
    <subcellularLocation>
        <location evidence="1">Membrane</location>
        <topology evidence="1">Multi-pass membrane protein</topology>
    </subcellularLocation>
</comment>
<evidence type="ECO:0000313" key="17">
    <source>
        <dbReference type="Proteomes" id="UP000069443"/>
    </source>
</evidence>
<dbReference type="Gene3D" id="3.30.200.20">
    <property type="entry name" value="Phosphorylase Kinase, domain 1"/>
    <property type="match status" value="1"/>
</dbReference>
<dbReference type="Pfam" id="PF01544">
    <property type="entry name" value="CorA"/>
    <property type="match status" value="1"/>
</dbReference>
<dbReference type="PROSITE" id="PS00108">
    <property type="entry name" value="PROTEIN_KINASE_ST"/>
    <property type="match status" value="1"/>
</dbReference>
<dbReference type="InterPro" id="IPR002523">
    <property type="entry name" value="MgTranspt_CorA/ZnTranspt_ZntB"/>
</dbReference>
<evidence type="ECO:0000256" key="7">
    <source>
        <dbReference type="ARBA" id="ARBA00022741"/>
    </source>
</evidence>
<dbReference type="EMBL" id="BCSY01000137">
    <property type="protein sequence ID" value="GAS99778.1"/>
    <property type="molecule type" value="Genomic_DNA"/>
</dbReference>
<dbReference type="GO" id="GO:0004674">
    <property type="term" value="F:protein serine/threonine kinase activity"/>
    <property type="evidence" value="ECO:0007669"/>
    <property type="project" value="UniProtKB-KW"/>
</dbReference>